<reference evidence="2" key="1">
    <citation type="submission" date="2018-10" db="EMBL/GenBank/DDBJ databases">
        <title>Hidden diversity of soil giant viruses.</title>
        <authorList>
            <person name="Schulz F."/>
            <person name="Alteio L."/>
            <person name="Goudeau D."/>
            <person name="Ryan E.M."/>
            <person name="Malmstrom R.R."/>
            <person name="Blanchard J."/>
            <person name="Woyke T."/>
        </authorList>
    </citation>
    <scope>NUCLEOTIDE SEQUENCE</scope>
    <source>
        <strain evidence="2">EDV1</strain>
    </source>
</reference>
<proteinExistence type="predicted"/>
<keyword evidence="1" id="KW-1133">Transmembrane helix</keyword>
<keyword evidence="1" id="KW-0472">Membrane</keyword>
<protein>
    <submittedName>
        <fullName evidence="2">Uncharacterized protein</fullName>
    </submittedName>
</protein>
<feature type="transmembrane region" description="Helical" evidence="1">
    <location>
        <begin position="6"/>
        <end position="34"/>
    </location>
</feature>
<gene>
    <name evidence="2" type="ORF">Edafosvirus5_39</name>
</gene>
<sequence>MPLDYVNVGIAIMAVFIGIKILDVLPILLIGYLIGCKFPLIIKENVMTATKNHVYKGGYSIELSGIGTCYYPDDIKYGLKQINDGLKKIKF</sequence>
<evidence type="ECO:0000313" key="2">
    <source>
        <dbReference type="EMBL" id="AYV78121.1"/>
    </source>
</evidence>
<keyword evidence="1" id="KW-0812">Transmembrane</keyword>
<dbReference type="EMBL" id="MK072070">
    <property type="protein sequence ID" value="AYV78121.1"/>
    <property type="molecule type" value="Genomic_DNA"/>
</dbReference>
<accession>A0A3G4ZVV0</accession>
<evidence type="ECO:0000256" key="1">
    <source>
        <dbReference type="SAM" id="Phobius"/>
    </source>
</evidence>
<organism evidence="2">
    <name type="scientific">Edafosvirus sp</name>
    <dbReference type="NCBI Taxonomy" id="2487765"/>
    <lineage>
        <taxon>Viruses</taxon>
        <taxon>Varidnaviria</taxon>
        <taxon>Bamfordvirae</taxon>
        <taxon>Nucleocytoviricota</taxon>
        <taxon>Megaviricetes</taxon>
        <taxon>Imitervirales</taxon>
        <taxon>Mimiviridae</taxon>
        <taxon>Klosneuvirinae</taxon>
    </lineage>
</organism>
<name>A0A3G4ZVV0_9VIRU</name>